<dbReference type="EMBL" id="ACNN01000024">
    <property type="protein sequence ID" value="EEN82590.1"/>
    <property type="molecule type" value="Genomic_DNA"/>
</dbReference>
<evidence type="ECO:0000313" key="1">
    <source>
        <dbReference type="EMBL" id="EEN82590.1"/>
    </source>
</evidence>
<keyword evidence="2" id="KW-1185">Reference proteome</keyword>
<comment type="caution">
    <text evidence="1">The sequence shown here is derived from an EMBL/GenBank/DDBJ whole genome shotgun (WGS) entry which is preliminary data.</text>
</comment>
<proteinExistence type="predicted"/>
<reference evidence="1 2" key="1">
    <citation type="submission" date="2009-04" db="EMBL/GenBank/DDBJ databases">
        <authorList>
            <person name="Sebastian Y."/>
            <person name="Madupu R."/>
            <person name="Durkin A.S."/>
            <person name="Torralba M."/>
            <person name="Methe B."/>
            <person name="Sutton G.G."/>
            <person name="Strausberg R.L."/>
            <person name="Nelson K.E."/>
        </authorList>
    </citation>
    <scope>NUCLEOTIDE SEQUENCE [LARGE SCALE GENOMIC DNA]</scope>
    <source>
        <strain evidence="2">ATCC 35406 / BCRC 14492 / JCM 8526 / NCTC 13058 / HG 370</strain>
    </source>
</reference>
<organism evidence="1 2">
    <name type="scientific">Porphyromonas endodontalis (strain ATCC 35406 / DSM 24491 / JCM 8526 / CCUG 16442 / BCRC 14492 / NCTC 13058 / HG 370)</name>
    <name type="common">Bacteroides endodontalis</name>
    <dbReference type="NCBI Taxonomy" id="553175"/>
    <lineage>
        <taxon>Bacteria</taxon>
        <taxon>Pseudomonadati</taxon>
        <taxon>Bacteroidota</taxon>
        <taxon>Bacteroidia</taxon>
        <taxon>Bacteroidales</taxon>
        <taxon>Porphyromonadaceae</taxon>
        <taxon>Porphyromonas</taxon>
    </lineage>
</organism>
<gene>
    <name evidence="1" type="ORF">POREN0001_1533</name>
</gene>
<dbReference type="Proteomes" id="UP000004295">
    <property type="component" value="Unassembled WGS sequence"/>
</dbReference>
<dbReference type="AlphaFoldDB" id="C3JB90"/>
<accession>C3JB90</accession>
<dbReference type="RefSeq" id="WP_004333985.1">
    <property type="nucleotide sequence ID" value="NZ_ACNN01000024.1"/>
</dbReference>
<sequence length="52" mass="5916">MSVEFAKCGRGYAAIVRTVGTSNRRSSVVRKECMMEGGLRFVLELTEREYKI</sequence>
<dbReference type="GeneID" id="93364819"/>
<protein>
    <submittedName>
        <fullName evidence="1">Uncharacterized protein</fullName>
    </submittedName>
</protein>
<evidence type="ECO:0000313" key="2">
    <source>
        <dbReference type="Proteomes" id="UP000004295"/>
    </source>
</evidence>
<dbReference type="STRING" id="553175.POREN0001_1533"/>
<name>C3JB90_POREA</name>